<dbReference type="RefSeq" id="WP_116775175.1">
    <property type="nucleotide sequence ID" value="NZ_QDKG01000002.1"/>
</dbReference>
<comment type="caution">
    <text evidence="2">The sequence shown here is derived from an EMBL/GenBank/DDBJ whole genome shotgun (WGS) entry which is preliminary data.</text>
</comment>
<protein>
    <recommendedName>
        <fullName evidence="4">DUF4374 domain-containing protein</fullName>
    </recommendedName>
</protein>
<organism evidence="2 3">
    <name type="scientific">Sphingobacterium corticibacter</name>
    <dbReference type="NCBI Taxonomy" id="2171749"/>
    <lineage>
        <taxon>Bacteria</taxon>
        <taxon>Pseudomonadati</taxon>
        <taxon>Bacteroidota</taxon>
        <taxon>Sphingobacteriia</taxon>
        <taxon>Sphingobacteriales</taxon>
        <taxon>Sphingobacteriaceae</taxon>
        <taxon>Sphingobacterium</taxon>
    </lineage>
</organism>
<feature type="chain" id="PRO_5015557297" description="DUF4374 domain-containing protein" evidence="1">
    <location>
        <begin position="37"/>
        <end position="414"/>
    </location>
</feature>
<dbReference type="PROSITE" id="PS51257">
    <property type="entry name" value="PROKAR_LIPOPROTEIN"/>
    <property type="match status" value="1"/>
</dbReference>
<proteinExistence type="predicted"/>
<keyword evidence="3" id="KW-1185">Reference proteome</keyword>
<feature type="signal peptide" evidence="1">
    <location>
        <begin position="1"/>
        <end position="36"/>
    </location>
</feature>
<gene>
    <name evidence="2" type="ORF">DC487_06575</name>
</gene>
<sequence length="414" mass="47819">MRITEKMNYNCKKIKMKTLNTRALLLLLYIILTSCAKDKPLKIDEPIDFVPVSRIGIDKMAHTSSLYTDDYAKDGTMWAVYMASENDLFETIESDASTYLVKLNGKDKSVIERHKILSRGELVDNFQVSTKYSPYDPLAIVFKDFVRCYSVCANENDQEGLRYIYRDFNKKTKTFGEVKSVYFITDKAGTEQGTLMSNKTFFDFFSKNQALSNDGVKYLIMAGGLISYRGYYYTFLGAYPAGMSGAIVRSRNGIEWETVFPLPTVFGHIFEASFVIRDNKLILISRNDTRREYVIAKFNMTGSMETSRTITDCSPSRPRIFIHKNEIFTMYNGSETYLDKIQVTRNRVILEKININTLAAETSREILTNFSFQYYSTAFNNSNDKLYIMWTNGMQLNMPAQMKDAIVWKLFDYF</sequence>
<keyword evidence="1" id="KW-0732">Signal</keyword>
<evidence type="ECO:0000256" key="1">
    <source>
        <dbReference type="SAM" id="SignalP"/>
    </source>
</evidence>
<reference evidence="2 3" key="1">
    <citation type="submission" date="2018-04" db="EMBL/GenBank/DDBJ databases">
        <title>Sphingobacterium cortibacter sp. nov.</title>
        <authorList>
            <person name="Li Y."/>
        </authorList>
    </citation>
    <scope>NUCLEOTIDE SEQUENCE [LARGE SCALE GENOMIC DNA]</scope>
    <source>
        <strain evidence="2 3">2c-3</strain>
    </source>
</reference>
<name>A0A2T8HJW0_9SPHI</name>
<dbReference type="AlphaFoldDB" id="A0A2T8HJW0"/>
<evidence type="ECO:0000313" key="3">
    <source>
        <dbReference type="Proteomes" id="UP000245627"/>
    </source>
</evidence>
<dbReference type="Proteomes" id="UP000245627">
    <property type="component" value="Unassembled WGS sequence"/>
</dbReference>
<evidence type="ECO:0008006" key="4">
    <source>
        <dbReference type="Google" id="ProtNLM"/>
    </source>
</evidence>
<dbReference type="EMBL" id="QDKG01000002">
    <property type="protein sequence ID" value="PVH25602.1"/>
    <property type="molecule type" value="Genomic_DNA"/>
</dbReference>
<accession>A0A2T8HJW0</accession>
<evidence type="ECO:0000313" key="2">
    <source>
        <dbReference type="EMBL" id="PVH25602.1"/>
    </source>
</evidence>